<feature type="compositionally biased region" description="Polar residues" evidence="1">
    <location>
        <begin position="186"/>
        <end position="207"/>
    </location>
</feature>
<dbReference type="Proteomes" id="UP000789342">
    <property type="component" value="Unassembled WGS sequence"/>
</dbReference>
<proteinExistence type="predicted"/>
<feature type="compositionally biased region" description="Basic and acidic residues" evidence="1">
    <location>
        <begin position="28"/>
        <end position="40"/>
    </location>
</feature>
<feature type="non-terminal residue" evidence="2">
    <location>
        <position position="1"/>
    </location>
</feature>
<protein>
    <submittedName>
        <fullName evidence="2">3550_t:CDS:1</fullName>
    </submittedName>
</protein>
<organism evidence="2 3">
    <name type="scientific">Acaulospora morrowiae</name>
    <dbReference type="NCBI Taxonomy" id="94023"/>
    <lineage>
        <taxon>Eukaryota</taxon>
        <taxon>Fungi</taxon>
        <taxon>Fungi incertae sedis</taxon>
        <taxon>Mucoromycota</taxon>
        <taxon>Glomeromycotina</taxon>
        <taxon>Glomeromycetes</taxon>
        <taxon>Diversisporales</taxon>
        <taxon>Acaulosporaceae</taxon>
        <taxon>Acaulospora</taxon>
    </lineage>
</organism>
<dbReference type="AlphaFoldDB" id="A0A9N9BYI0"/>
<feature type="region of interest" description="Disordered" evidence="1">
    <location>
        <begin position="14"/>
        <end position="40"/>
    </location>
</feature>
<name>A0A9N9BYI0_9GLOM</name>
<evidence type="ECO:0000313" key="3">
    <source>
        <dbReference type="Proteomes" id="UP000789342"/>
    </source>
</evidence>
<reference evidence="2" key="1">
    <citation type="submission" date="2021-06" db="EMBL/GenBank/DDBJ databases">
        <authorList>
            <person name="Kallberg Y."/>
            <person name="Tangrot J."/>
            <person name="Rosling A."/>
        </authorList>
    </citation>
    <scope>NUCLEOTIDE SEQUENCE</scope>
    <source>
        <strain evidence="2">CL551</strain>
    </source>
</reference>
<gene>
    <name evidence="2" type="ORF">AMORRO_LOCUS6983</name>
</gene>
<accession>A0A9N9BYI0</accession>
<keyword evidence="3" id="KW-1185">Reference proteome</keyword>
<feature type="compositionally biased region" description="Basic and acidic residues" evidence="1">
    <location>
        <begin position="208"/>
        <end position="258"/>
    </location>
</feature>
<feature type="region of interest" description="Disordered" evidence="1">
    <location>
        <begin position="132"/>
        <end position="152"/>
    </location>
</feature>
<sequence>GTYDAKDCPGKKCCSQGLPQMNGAQLRKNREELDHPSHTKIELPDKALRSTYDKALINADAGMLNQKNSDMMTKQINRTIDLADKIPTVQKDTGKYLGETTEYSDDDKAISNQGDMGKDNINKIVSQPEETDRIVTQNPRGKKNQRETTVHHNPEEGHKLIRRNLIMISMKEEELVQITSDRKNNKSISCSNTPLVTPNSEKMTTGHPSEDLKKCLNNDRTLKTKNDESNNSEEKNNAEGYLEDNKLDPRDTRPEMKEISFLRNAKFRDGGDRRCRIRTKKP</sequence>
<evidence type="ECO:0000313" key="2">
    <source>
        <dbReference type="EMBL" id="CAG8582760.1"/>
    </source>
</evidence>
<dbReference type="EMBL" id="CAJVPV010004995">
    <property type="protein sequence ID" value="CAG8582760.1"/>
    <property type="molecule type" value="Genomic_DNA"/>
</dbReference>
<comment type="caution">
    <text evidence="2">The sequence shown here is derived from an EMBL/GenBank/DDBJ whole genome shotgun (WGS) entry which is preliminary data.</text>
</comment>
<evidence type="ECO:0000256" key="1">
    <source>
        <dbReference type="SAM" id="MobiDB-lite"/>
    </source>
</evidence>
<feature type="region of interest" description="Disordered" evidence="1">
    <location>
        <begin position="179"/>
        <end position="258"/>
    </location>
</feature>